<dbReference type="Pfam" id="PF07705">
    <property type="entry name" value="CARDB"/>
    <property type="match status" value="1"/>
</dbReference>
<organism evidence="2">
    <name type="scientific">marine sediment metagenome</name>
    <dbReference type="NCBI Taxonomy" id="412755"/>
    <lineage>
        <taxon>unclassified sequences</taxon>
        <taxon>metagenomes</taxon>
        <taxon>ecological metagenomes</taxon>
    </lineage>
</organism>
<sequence>MPIEFRLEDWVPQEISQGPPLPEFLQIFWPWYKPKEKKFTVTDLVISPAEVNPGQVVTISCLVTNIDTKAGSYTVKLRGDFMAEKSVPLQPGESKTVSFAVTPTVAKTYSVSVDGLTGTFMSTEE</sequence>
<evidence type="ECO:0000259" key="1">
    <source>
        <dbReference type="Pfam" id="PF07705"/>
    </source>
</evidence>
<name>X1HFJ3_9ZZZZ</name>
<feature type="domain" description="CARDB" evidence="1">
    <location>
        <begin position="43"/>
        <end position="113"/>
    </location>
</feature>
<protein>
    <recommendedName>
        <fullName evidence="1">CARDB domain-containing protein</fullName>
    </recommendedName>
</protein>
<feature type="non-terminal residue" evidence="2">
    <location>
        <position position="125"/>
    </location>
</feature>
<dbReference type="InterPro" id="IPR013783">
    <property type="entry name" value="Ig-like_fold"/>
</dbReference>
<gene>
    <name evidence="2" type="ORF">S03H2_43168</name>
</gene>
<dbReference type="EMBL" id="BARU01026904">
    <property type="protein sequence ID" value="GAH68197.1"/>
    <property type="molecule type" value="Genomic_DNA"/>
</dbReference>
<evidence type="ECO:0000313" key="2">
    <source>
        <dbReference type="EMBL" id="GAH68197.1"/>
    </source>
</evidence>
<dbReference type="Gene3D" id="2.60.40.10">
    <property type="entry name" value="Immunoglobulins"/>
    <property type="match status" value="1"/>
</dbReference>
<accession>X1HFJ3</accession>
<reference evidence="2" key="1">
    <citation type="journal article" date="2014" name="Front. Microbiol.">
        <title>High frequency of phylogenetically diverse reductive dehalogenase-homologous genes in deep subseafloor sedimentary metagenomes.</title>
        <authorList>
            <person name="Kawai M."/>
            <person name="Futagami T."/>
            <person name="Toyoda A."/>
            <person name="Takaki Y."/>
            <person name="Nishi S."/>
            <person name="Hori S."/>
            <person name="Arai W."/>
            <person name="Tsubouchi T."/>
            <person name="Morono Y."/>
            <person name="Uchiyama I."/>
            <person name="Ito T."/>
            <person name="Fujiyama A."/>
            <person name="Inagaki F."/>
            <person name="Takami H."/>
        </authorList>
    </citation>
    <scope>NUCLEOTIDE SEQUENCE</scope>
    <source>
        <strain evidence="2">Expedition CK06-06</strain>
    </source>
</reference>
<proteinExistence type="predicted"/>
<dbReference type="AlphaFoldDB" id="X1HFJ3"/>
<comment type="caution">
    <text evidence="2">The sequence shown here is derived from an EMBL/GenBank/DDBJ whole genome shotgun (WGS) entry which is preliminary data.</text>
</comment>
<dbReference type="InterPro" id="IPR011635">
    <property type="entry name" value="CARDB"/>
</dbReference>